<sequence length="234" mass="26380">MSNSFTNLRLSKNNLESYIVRSEIFKAVANTASFFSGTLLDSGCGSMPYKKLILSNSAVTNYTGLDIDSSLNYEDIQPDYLWDGKIMPFIDASFDVVISTEVLEHVSDPDAYLAEVKRVLKPGGMFFFTVPFLMSLHEVPHDYYRYTPFALEMIFKRNGFADIKIKAMGGYHAAMAQMLGLWVNMYLWGKKKKIMRVIAKPIIAYLYKNDKAPANFKKSTMIVGLSGTVVKPIL</sequence>
<dbReference type="EMBL" id="JAOZEW010000005">
    <property type="protein sequence ID" value="MCV9927452.1"/>
    <property type="molecule type" value="Genomic_DNA"/>
</dbReference>
<keyword evidence="3" id="KW-0808">Transferase</keyword>
<dbReference type="GO" id="GO:0008757">
    <property type="term" value="F:S-adenosylmethionine-dependent methyltransferase activity"/>
    <property type="evidence" value="ECO:0007669"/>
    <property type="project" value="InterPro"/>
</dbReference>
<dbReference type="Gene3D" id="3.40.50.150">
    <property type="entry name" value="Vaccinia Virus protein VP39"/>
    <property type="match status" value="1"/>
</dbReference>
<dbReference type="GO" id="GO:0032259">
    <property type="term" value="P:methylation"/>
    <property type="evidence" value="ECO:0007669"/>
    <property type="project" value="UniProtKB-KW"/>
</dbReference>
<evidence type="ECO:0000259" key="2">
    <source>
        <dbReference type="Pfam" id="PF08241"/>
    </source>
</evidence>
<name>A0A9X2ZF71_9FLAO</name>
<dbReference type="PANTHER" id="PTHR45036">
    <property type="entry name" value="METHYLTRANSFERASE LIKE 7B"/>
    <property type="match status" value="1"/>
</dbReference>
<dbReference type="Proteomes" id="UP001151079">
    <property type="component" value="Unassembled WGS sequence"/>
</dbReference>
<reference evidence="3" key="1">
    <citation type="submission" date="2022-10" db="EMBL/GenBank/DDBJ databases">
        <title>Two novel species of Flavobacterium.</title>
        <authorList>
            <person name="Liu Q."/>
            <person name="Xin Y.-H."/>
        </authorList>
    </citation>
    <scope>NUCLEOTIDE SEQUENCE</scope>
    <source>
        <strain evidence="3">LS1R49</strain>
    </source>
</reference>
<feature type="transmembrane region" description="Helical" evidence="1">
    <location>
        <begin position="170"/>
        <end position="188"/>
    </location>
</feature>
<evidence type="ECO:0000313" key="4">
    <source>
        <dbReference type="Proteomes" id="UP001151079"/>
    </source>
</evidence>
<feature type="domain" description="Methyltransferase type 11" evidence="2">
    <location>
        <begin position="40"/>
        <end position="128"/>
    </location>
</feature>
<organism evidence="3 4">
    <name type="scientific">Flavobacterium shii</name>
    <dbReference type="NCBI Taxonomy" id="2987687"/>
    <lineage>
        <taxon>Bacteria</taxon>
        <taxon>Pseudomonadati</taxon>
        <taxon>Bacteroidota</taxon>
        <taxon>Flavobacteriia</taxon>
        <taxon>Flavobacteriales</taxon>
        <taxon>Flavobacteriaceae</taxon>
        <taxon>Flavobacterium</taxon>
    </lineage>
</organism>
<dbReference type="InterPro" id="IPR013216">
    <property type="entry name" value="Methyltransf_11"/>
</dbReference>
<accession>A0A9X2ZF71</accession>
<dbReference type="Pfam" id="PF08241">
    <property type="entry name" value="Methyltransf_11"/>
    <property type="match status" value="1"/>
</dbReference>
<dbReference type="PANTHER" id="PTHR45036:SF1">
    <property type="entry name" value="METHYLTRANSFERASE LIKE 7A"/>
    <property type="match status" value="1"/>
</dbReference>
<keyword evidence="1" id="KW-0812">Transmembrane</keyword>
<dbReference type="SUPFAM" id="SSF53335">
    <property type="entry name" value="S-adenosyl-L-methionine-dependent methyltransferases"/>
    <property type="match status" value="1"/>
</dbReference>
<keyword evidence="1" id="KW-0472">Membrane</keyword>
<evidence type="ECO:0000313" key="3">
    <source>
        <dbReference type="EMBL" id="MCV9927452.1"/>
    </source>
</evidence>
<keyword evidence="1" id="KW-1133">Transmembrane helix</keyword>
<gene>
    <name evidence="3" type="ORF">OIU83_07300</name>
</gene>
<protein>
    <submittedName>
        <fullName evidence="3">Class I SAM-dependent methyltransferase</fullName>
    </submittedName>
</protein>
<dbReference type="InterPro" id="IPR029063">
    <property type="entry name" value="SAM-dependent_MTases_sf"/>
</dbReference>
<dbReference type="AlphaFoldDB" id="A0A9X2ZF71"/>
<dbReference type="RefSeq" id="WP_264205590.1">
    <property type="nucleotide sequence ID" value="NZ_JAOZEW010000005.1"/>
</dbReference>
<comment type="caution">
    <text evidence="3">The sequence shown here is derived from an EMBL/GenBank/DDBJ whole genome shotgun (WGS) entry which is preliminary data.</text>
</comment>
<evidence type="ECO:0000256" key="1">
    <source>
        <dbReference type="SAM" id="Phobius"/>
    </source>
</evidence>
<keyword evidence="4" id="KW-1185">Reference proteome</keyword>
<proteinExistence type="predicted"/>
<dbReference type="CDD" id="cd02440">
    <property type="entry name" value="AdoMet_MTases"/>
    <property type="match status" value="1"/>
</dbReference>
<dbReference type="InterPro" id="IPR052356">
    <property type="entry name" value="Thiol_S-MT"/>
</dbReference>
<keyword evidence="3" id="KW-0489">Methyltransferase</keyword>